<comment type="caution">
    <text evidence="1">The sequence shown here is derived from an EMBL/GenBank/DDBJ whole genome shotgun (WGS) entry which is preliminary data.</text>
</comment>
<dbReference type="AlphaFoldDB" id="A0A8H7RMG6"/>
<sequence length="582" mass="67690">MIATVENHIHQNIWTQEEKGCPACPMKYTNEEFFSADRYQERYENDQEQPGTNECESNFKATTNASYGNARYHESGLVGSICACHDVPLEFTNIFQSGEKFKYALAVLHALLEYPGGKINTIMYDICCRIKNSIKSSFEELRGDDTNFAVSVFHAYAHSMQCQVQYNPRYMKGLGLTDGEGMERLWSYLSHYVTMSRQMSTKNRILTLCHAITHFKKIRINDLSRRRKHAEDVKRKSGEELRRMKISMTNEEFEFAWNKFIQSIQLASVDQRSEQQKLDEQYVHYLETFYKAQNALTTASQQVLSPEDALETICNAFKAVDNASYRKACLEIKKIEKKKKMKEDERWSQDCDDFKKLKAIVTSQNILKDVLHRSGKLRHNISTQIIRSANNATAKAKKILNDYNNACKELDPNFPDVVFNEIKSLESTFWEYDTSSRLDFGALREYSRQLRADEEIRLLEDEARELNLYAARRCRRLLKAKETEEQGVAYKCLIEHKLADAKHFFNKINGFPFNEESMIAEEDYSSDQEDEDHDEEDEHEVLPEDAFMIDLSELLLRIHGEIHGEEGYAELQDELPAGQEFE</sequence>
<dbReference type="PANTHER" id="PTHR33096">
    <property type="entry name" value="CXC2 DOMAIN-CONTAINING PROTEIN"/>
    <property type="match status" value="1"/>
</dbReference>
<protein>
    <recommendedName>
        <fullName evidence="3">CxC1-like cysteine cluster associated with KDZ transposases domain-containing protein</fullName>
    </recommendedName>
</protein>
<dbReference type="PANTHER" id="PTHR33096:SF1">
    <property type="entry name" value="CXC1-LIKE CYSTEINE CLUSTER ASSOCIATED WITH KDZ TRANSPOSASES DOMAIN-CONTAINING PROTEIN"/>
    <property type="match status" value="1"/>
</dbReference>
<dbReference type="OrthoDB" id="2252406at2759"/>
<accession>A0A8H7RMG6</accession>
<evidence type="ECO:0000313" key="2">
    <source>
        <dbReference type="Proteomes" id="UP000646827"/>
    </source>
</evidence>
<evidence type="ECO:0000313" key="1">
    <source>
        <dbReference type="EMBL" id="KAG2213752.1"/>
    </source>
</evidence>
<dbReference type="InterPro" id="IPR040521">
    <property type="entry name" value="KDZ"/>
</dbReference>
<organism evidence="1 2">
    <name type="scientific">Circinella minor</name>
    <dbReference type="NCBI Taxonomy" id="1195481"/>
    <lineage>
        <taxon>Eukaryota</taxon>
        <taxon>Fungi</taxon>
        <taxon>Fungi incertae sedis</taxon>
        <taxon>Mucoromycota</taxon>
        <taxon>Mucoromycotina</taxon>
        <taxon>Mucoromycetes</taxon>
        <taxon>Mucorales</taxon>
        <taxon>Lichtheimiaceae</taxon>
        <taxon>Circinella</taxon>
    </lineage>
</organism>
<keyword evidence="2" id="KW-1185">Reference proteome</keyword>
<name>A0A8H7RMG6_9FUNG</name>
<feature type="non-terminal residue" evidence="1">
    <location>
        <position position="1"/>
    </location>
</feature>
<dbReference type="Pfam" id="PF18758">
    <property type="entry name" value="KDZ"/>
    <property type="match status" value="1"/>
</dbReference>
<reference evidence="1 2" key="1">
    <citation type="submission" date="2020-12" db="EMBL/GenBank/DDBJ databases">
        <title>Metabolic potential, ecology and presence of endohyphal bacteria is reflected in genomic diversity of Mucoromycotina.</title>
        <authorList>
            <person name="Muszewska A."/>
            <person name="Okrasinska A."/>
            <person name="Steczkiewicz K."/>
            <person name="Drgas O."/>
            <person name="Orlowska M."/>
            <person name="Perlinska-Lenart U."/>
            <person name="Aleksandrzak-Piekarczyk T."/>
            <person name="Szatraj K."/>
            <person name="Zielenkiewicz U."/>
            <person name="Pilsyk S."/>
            <person name="Malc E."/>
            <person name="Mieczkowski P."/>
            <person name="Kruszewska J.S."/>
            <person name="Biernat P."/>
            <person name="Pawlowska J."/>
        </authorList>
    </citation>
    <scope>NUCLEOTIDE SEQUENCE [LARGE SCALE GENOMIC DNA]</scope>
    <source>
        <strain evidence="1 2">CBS 142.35</strain>
    </source>
</reference>
<dbReference type="EMBL" id="JAEPRB010000656">
    <property type="protein sequence ID" value="KAG2213752.1"/>
    <property type="molecule type" value="Genomic_DNA"/>
</dbReference>
<evidence type="ECO:0008006" key="3">
    <source>
        <dbReference type="Google" id="ProtNLM"/>
    </source>
</evidence>
<proteinExistence type="predicted"/>
<dbReference type="Proteomes" id="UP000646827">
    <property type="component" value="Unassembled WGS sequence"/>
</dbReference>
<gene>
    <name evidence="1" type="ORF">INT45_001807</name>
</gene>